<keyword evidence="4 10" id="KW-0812">Transmembrane</keyword>
<accession>A0A4R8ZGD9</accession>
<evidence type="ECO:0000256" key="7">
    <source>
        <dbReference type="ARBA" id="ARBA00022989"/>
    </source>
</evidence>
<name>A0A4R8ZGD9_9MICO</name>
<evidence type="ECO:0000256" key="8">
    <source>
        <dbReference type="ARBA" id="ARBA00023136"/>
    </source>
</evidence>
<evidence type="ECO:0000259" key="11">
    <source>
        <dbReference type="PROSITE" id="PS50893"/>
    </source>
</evidence>
<dbReference type="GO" id="GO:0016887">
    <property type="term" value="F:ATP hydrolysis activity"/>
    <property type="evidence" value="ECO:0007669"/>
    <property type="project" value="InterPro"/>
</dbReference>
<dbReference type="PANTHER" id="PTHR43394:SF1">
    <property type="entry name" value="ATP-BINDING CASSETTE SUB-FAMILY B MEMBER 10, MITOCHONDRIAL"/>
    <property type="match status" value="1"/>
</dbReference>
<evidence type="ECO:0000256" key="4">
    <source>
        <dbReference type="ARBA" id="ARBA00022692"/>
    </source>
</evidence>
<dbReference type="InterPro" id="IPR036640">
    <property type="entry name" value="ABC1_TM_sf"/>
</dbReference>
<feature type="domain" description="ABC transmembrane type-1" evidence="12">
    <location>
        <begin position="30"/>
        <end position="324"/>
    </location>
</feature>
<comment type="similarity">
    <text evidence="9">Belongs to the ABC transporter superfamily. Lipid exporter (TC 3.A.1.106) family.</text>
</comment>
<dbReference type="Pfam" id="PF00005">
    <property type="entry name" value="ABC_tran"/>
    <property type="match status" value="1"/>
</dbReference>
<feature type="domain" description="ABC transporter" evidence="11">
    <location>
        <begin position="358"/>
        <end position="592"/>
    </location>
</feature>
<feature type="transmembrane region" description="Helical" evidence="10">
    <location>
        <begin position="167"/>
        <end position="194"/>
    </location>
</feature>
<dbReference type="RefSeq" id="WP_134571882.1">
    <property type="nucleotide sequence ID" value="NZ_SOGT01000006.1"/>
</dbReference>
<evidence type="ECO:0000256" key="2">
    <source>
        <dbReference type="ARBA" id="ARBA00022448"/>
    </source>
</evidence>
<gene>
    <name evidence="13" type="ORF">E3T27_05790</name>
</gene>
<evidence type="ECO:0000256" key="6">
    <source>
        <dbReference type="ARBA" id="ARBA00022840"/>
    </source>
</evidence>
<dbReference type="PROSITE" id="PS00211">
    <property type="entry name" value="ABC_TRANSPORTER_1"/>
    <property type="match status" value="1"/>
</dbReference>
<dbReference type="Pfam" id="PF00664">
    <property type="entry name" value="ABC_membrane"/>
    <property type="match status" value="1"/>
</dbReference>
<dbReference type="SUPFAM" id="SSF90123">
    <property type="entry name" value="ABC transporter transmembrane region"/>
    <property type="match status" value="1"/>
</dbReference>
<dbReference type="InterPro" id="IPR017871">
    <property type="entry name" value="ABC_transporter-like_CS"/>
</dbReference>
<feature type="transmembrane region" description="Helical" evidence="10">
    <location>
        <begin position="69"/>
        <end position="88"/>
    </location>
</feature>
<keyword evidence="8 10" id="KW-0472">Membrane</keyword>
<dbReference type="OrthoDB" id="9806127at2"/>
<keyword evidence="2" id="KW-0813">Transport</keyword>
<proteinExistence type="inferred from homology"/>
<dbReference type="CDD" id="cd18564">
    <property type="entry name" value="ABC_6TM_exporter_like"/>
    <property type="match status" value="1"/>
</dbReference>
<feature type="transmembrane region" description="Helical" evidence="10">
    <location>
        <begin position="27"/>
        <end position="49"/>
    </location>
</feature>
<dbReference type="PROSITE" id="PS50929">
    <property type="entry name" value="ABC_TM1F"/>
    <property type="match status" value="1"/>
</dbReference>
<dbReference type="GO" id="GO:0005886">
    <property type="term" value="C:plasma membrane"/>
    <property type="evidence" value="ECO:0007669"/>
    <property type="project" value="UniProtKB-SubCell"/>
</dbReference>
<evidence type="ECO:0000256" key="10">
    <source>
        <dbReference type="SAM" id="Phobius"/>
    </source>
</evidence>
<sequence length="602" mass="64279">MTRSREPSALRQSLHIVRPHIGRHWKLVTGGLIALLLEVALCVLEPWPVKFVIDSVTASLGATLPPGSNTPQATIGLLLACGALLVALTAGRAACSYLSTVAFALVGSRVATDLRTRVFTHVQVLSLRYHAAARSGDTVQRLVGDIGRLQEVAVTAGLPLFGNVLTFFVLAIVMLVLDPLLALVVVGAAVAYLLSSRRSSRAITSASRTTRKGEGSLANTAAETLDAIRVVQAYGLEHTVSGAFRSGNETALREGIKSRRLAAGLERRTDIIVGVATALVLAGGGWRVIDGQMTLGELVMFMMYLKIAMKPLRDLAKYTGRIARATASGERIAELLDEPIEVFDSPTARPLDRSMGRLTFHDVHAPDGYGRPLFAGLSLEIPAGQNVCLLGPSGSGKSTLVGLILRMVDPSSGSVRIDGTDVRDVTLRSLRGQVSILLQDSVLFATTVRENIRYGRLDATDADVEDAARIANAEEFITALPSGFETILGGRGNTLSGGQRQRIAIARAVLRDAPIVILDEATTGLDPSGRSVVEASMETLTRGRTVITITHASHAVHRADRVLWLEDGRIVEDGSPAELLKSPGSRLSNWLAEQETTVRIRS</sequence>
<organism evidence="13 14">
    <name type="scientific">Cryobacterium lyxosi</name>
    <dbReference type="NCBI Taxonomy" id="1259228"/>
    <lineage>
        <taxon>Bacteria</taxon>
        <taxon>Bacillati</taxon>
        <taxon>Actinomycetota</taxon>
        <taxon>Actinomycetes</taxon>
        <taxon>Micrococcales</taxon>
        <taxon>Microbacteriaceae</taxon>
        <taxon>Cryobacterium</taxon>
    </lineage>
</organism>
<feature type="transmembrane region" description="Helical" evidence="10">
    <location>
        <begin position="269"/>
        <end position="289"/>
    </location>
</feature>
<dbReference type="PANTHER" id="PTHR43394">
    <property type="entry name" value="ATP-DEPENDENT PERMEASE MDL1, MITOCHONDRIAL"/>
    <property type="match status" value="1"/>
</dbReference>
<dbReference type="GO" id="GO:0015421">
    <property type="term" value="F:ABC-type oligopeptide transporter activity"/>
    <property type="evidence" value="ECO:0007669"/>
    <property type="project" value="TreeGrafter"/>
</dbReference>
<evidence type="ECO:0000256" key="9">
    <source>
        <dbReference type="ARBA" id="ARBA00061644"/>
    </source>
</evidence>
<dbReference type="Proteomes" id="UP000298424">
    <property type="component" value="Unassembled WGS sequence"/>
</dbReference>
<keyword evidence="7 10" id="KW-1133">Transmembrane helix</keyword>
<dbReference type="AlphaFoldDB" id="A0A4R8ZGD9"/>
<keyword evidence="5" id="KW-0547">Nucleotide-binding</keyword>
<dbReference type="SMART" id="SM00382">
    <property type="entry name" value="AAA"/>
    <property type="match status" value="1"/>
</dbReference>
<keyword evidence="3" id="KW-1003">Cell membrane</keyword>
<dbReference type="InterPro" id="IPR003593">
    <property type="entry name" value="AAA+_ATPase"/>
</dbReference>
<dbReference type="InterPro" id="IPR011527">
    <property type="entry name" value="ABC1_TM_dom"/>
</dbReference>
<dbReference type="PROSITE" id="PS50893">
    <property type="entry name" value="ABC_TRANSPORTER_2"/>
    <property type="match status" value="1"/>
</dbReference>
<dbReference type="GO" id="GO:0005524">
    <property type="term" value="F:ATP binding"/>
    <property type="evidence" value="ECO:0007669"/>
    <property type="project" value="UniProtKB-KW"/>
</dbReference>
<reference evidence="13 14" key="1">
    <citation type="submission" date="2019-03" db="EMBL/GenBank/DDBJ databases">
        <title>Genomics of glacier-inhabiting Cryobacterium strains.</title>
        <authorList>
            <person name="Liu Q."/>
            <person name="Xin Y.-H."/>
        </authorList>
    </citation>
    <scope>NUCLEOTIDE SEQUENCE [LARGE SCALE GENOMIC DNA]</scope>
    <source>
        <strain evidence="13 14">TMT1-1</strain>
    </source>
</reference>
<evidence type="ECO:0000259" key="12">
    <source>
        <dbReference type="PROSITE" id="PS50929"/>
    </source>
</evidence>
<dbReference type="Gene3D" id="1.20.1560.10">
    <property type="entry name" value="ABC transporter type 1, transmembrane domain"/>
    <property type="match status" value="1"/>
</dbReference>
<dbReference type="FunFam" id="3.40.50.300:FF:000299">
    <property type="entry name" value="ABC transporter ATP-binding protein/permease"/>
    <property type="match status" value="1"/>
</dbReference>
<dbReference type="SUPFAM" id="SSF52540">
    <property type="entry name" value="P-loop containing nucleoside triphosphate hydrolases"/>
    <property type="match status" value="1"/>
</dbReference>
<protein>
    <submittedName>
        <fullName evidence="13">ABC transporter ATP-binding protein</fullName>
    </submittedName>
</protein>
<evidence type="ECO:0000256" key="5">
    <source>
        <dbReference type="ARBA" id="ARBA00022741"/>
    </source>
</evidence>
<evidence type="ECO:0000256" key="1">
    <source>
        <dbReference type="ARBA" id="ARBA00004651"/>
    </source>
</evidence>
<dbReference type="Gene3D" id="3.40.50.300">
    <property type="entry name" value="P-loop containing nucleotide triphosphate hydrolases"/>
    <property type="match status" value="1"/>
</dbReference>
<comment type="caution">
    <text evidence="13">The sequence shown here is derived from an EMBL/GenBank/DDBJ whole genome shotgun (WGS) entry which is preliminary data.</text>
</comment>
<evidence type="ECO:0000256" key="3">
    <source>
        <dbReference type="ARBA" id="ARBA00022475"/>
    </source>
</evidence>
<dbReference type="InterPro" id="IPR027417">
    <property type="entry name" value="P-loop_NTPase"/>
</dbReference>
<dbReference type="InterPro" id="IPR003439">
    <property type="entry name" value="ABC_transporter-like_ATP-bd"/>
</dbReference>
<keyword evidence="6 13" id="KW-0067">ATP-binding</keyword>
<evidence type="ECO:0000313" key="13">
    <source>
        <dbReference type="EMBL" id="TFD27275.1"/>
    </source>
</evidence>
<dbReference type="InterPro" id="IPR039421">
    <property type="entry name" value="Type_1_exporter"/>
</dbReference>
<dbReference type="EMBL" id="SOGT01000006">
    <property type="protein sequence ID" value="TFD27275.1"/>
    <property type="molecule type" value="Genomic_DNA"/>
</dbReference>
<keyword evidence="14" id="KW-1185">Reference proteome</keyword>
<comment type="subcellular location">
    <subcellularLocation>
        <location evidence="1">Cell membrane</location>
        <topology evidence="1">Multi-pass membrane protein</topology>
    </subcellularLocation>
</comment>
<evidence type="ECO:0000313" key="14">
    <source>
        <dbReference type="Proteomes" id="UP000298424"/>
    </source>
</evidence>